<evidence type="ECO:0000313" key="3">
    <source>
        <dbReference type="Proteomes" id="UP001523369"/>
    </source>
</evidence>
<dbReference type="Gene3D" id="3.40.630.30">
    <property type="match status" value="1"/>
</dbReference>
<dbReference type="Proteomes" id="UP001523369">
    <property type="component" value="Unassembled WGS sequence"/>
</dbReference>
<protein>
    <submittedName>
        <fullName evidence="2">GNAT family N-acetyltransferase</fullName>
    </submittedName>
</protein>
<dbReference type="Pfam" id="PF13302">
    <property type="entry name" value="Acetyltransf_3"/>
    <property type="match status" value="1"/>
</dbReference>
<gene>
    <name evidence="2" type="ORF">M1L60_07380</name>
</gene>
<evidence type="ECO:0000259" key="1">
    <source>
        <dbReference type="PROSITE" id="PS51186"/>
    </source>
</evidence>
<organism evidence="2 3">
    <name type="scientific">Paractinoplanes aksuensis</name>
    <dbReference type="NCBI Taxonomy" id="2939490"/>
    <lineage>
        <taxon>Bacteria</taxon>
        <taxon>Bacillati</taxon>
        <taxon>Actinomycetota</taxon>
        <taxon>Actinomycetes</taxon>
        <taxon>Micromonosporales</taxon>
        <taxon>Micromonosporaceae</taxon>
        <taxon>Paractinoplanes</taxon>
    </lineage>
</organism>
<name>A0ABT1DKX2_9ACTN</name>
<accession>A0ABT1DKX2</accession>
<dbReference type="InterPro" id="IPR016181">
    <property type="entry name" value="Acyl_CoA_acyltransferase"/>
</dbReference>
<comment type="caution">
    <text evidence="2">The sequence shown here is derived from an EMBL/GenBank/DDBJ whole genome shotgun (WGS) entry which is preliminary data.</text>
</comment>
<dbReference type="InterPro" id="IPR000182">
    <property type="entry name" value="GNAT_dom"/>
</dbReference>
<dbReference type="PROSITE" id="PS51186">
    <property type="entry name" value="GNAT"/>
    <property type="match status" value="1"/>
</dbReference>
<dbReference type="RefSeq" id="WP_253236554.1">
    <property type="nucleotide sequence ID" value="NZ_JAMYJR010000005.1"/>
</dbReference>
<dbReference type="PANTHER" id="PTHR43792">
    <property type="entry name" value="GNAT FAMILY, PUTATIVE (AFU_ORTHOLOGUE AFUA_3G00765)-RELATED-RELATED"/>
    <property type="match status" value="1"/>
</dbReference>
<dbReference type="EMBL" id="JAMYJR010000005">
    <property type="protein sequence ID" value="MCO8270416.1"/>
    <property type="molecule type" value="Genomic_DNA"/>
</dbReference>
<dbReference type="InterPro" id="IPR051531">
    <property type="entry name" value="N-acetyltransferase"/>
</dbReference>
<keyword evidence="3" id="KW-1185">Reference proteome</keyword>
<evidence type="ECO:0000313" key="2">
    <source>
        <dbReference type="EMBL" id="MCO8270416.1"/>
    </source>
</evidence>
<sequence length="158" mass="17478">MLTLQRLTEEHGPAVLRFEIENRAYFARSVRDRGDDYFVHFAERHAALLAESDCCFHVLIDDDGRVAGRFNLVDVAEGAAELGFRTAEAVAGRGLAKEGVRRVIALARAEYRLDRLTADAEVRNGASRAVLRATGFVETGPVERGGQPCVRHVLELSR</sequence>
<dbReference type="SUPFAM" id="SSF55729">
    <property type="entry name" value="Acyl-CoA N-acyltransferases (Nat)"/>
    <property type="match status" value="1"/>
</dbReference>
<proteinExistence type="predicted"/>
<feature type="domain" description="N-acetyltransferase" evidence="1">
    <location>
        <begin position="2"/>
        <end position="157"/>
    </location>
</feature>
<reference evidence="2 3" key="1">
    <citation type="submission" date="2022-06" db="EMBL/GenBank/DDBJ databases">
        <title>New Species of the Genus Actinoplanes, ActinopZanes ferrugineus.</title>
        <authorList>
            <person name="Ding P."/>
        </authorList>
    </citation>
    <scope>NUCLEOTIDE SEQUENCE [LARGE SCALE GENOMIC DNA]</scope>
    <source>
        <strain evidence="2 3">TRM88003</strain>
    </source>
</reference>